<accession>V6I5R1</accession>
<protein>
    <submittedName>
        <fullName evidence="1">Uncharacterized protein</fullName>
    </submittedName>
</protein>
<keyword evidence="2" id="KW-1185">Reference proteome</keyword>
<dbReference type="Proteomes" id="UP000018747">
    <property type="component" value="Unassembled WGS sequence"/>
</dbReference>
<evidence type="ECO:0000313" key="2">
    <source>
        <dbReference type="Proteomes" id="UP000018747"/>
    </source>
</evidence>
<organism evidence="1 2">
    <name type="scientific">Leptospira alexanderi serovar Manhao 3 str. L 60</name>
    <dbReference type="NCBI Taxonomy" id="1049759"/>
    <lineage>
        <taxon>Bacteria</taxon>
        <taxon>Pseudomonadati</taxon>
        <taxon>Spirochaetota</taxon>
        <taxon>Spirochaetia</taxon>
        <taxon>Leptospirales</taxon>
        <taxon>Leptospiraceae</taxon>
        <taxon>Leptospira</taxon>
    </lineage>
</organism>
<dbReference type="EMBL" id="AHMT02000052">
    <property type="protein sequence ID" value="EQA60969.1"/>
    <property type="molecule type" value="Genomic_DNA"/>
</dbReference>
<evidence type="ECO:0000313" key="1">
    <source>
        <dbReference type="EMBL" id="EQA60969.1"/>
    </source>
</evidence>
<sequence length="72" mass="8412">MNFIIFIYSENIIHFFPLRNQAVAPIDPLRMILLKKCRFAMIDLALMGLQFQFSTCEVGYEPCISKIELLKN</sequence>
<proteinExistence type="predicted"/>
<reference evidence="1" key="1">
    <citation type="submission" date="2013-05" db="EMBL/GenBank/DDBJ databases">
        <authorList>
            <person name="Harkins D.M."/>
            <person name="Durkin A.S."/>
            <person name="Brinkac L.M."/>
            <person name="Haft D.H."/>
            <person name="Selengut J.D."/>
            <person name="Sanka R."/>
            <person name="DePew J."/>
            <person name="Purushe J."/>
            <person name="Hartskeerl R.A."/>
            <person name="Ahmed A."/>
            <person name="van der Linden H."/>
            <person name="Goris M.G.A."/>
            <person name="Vinetz J.M."/>
            <person name="Sutton G.G."/>
            <person name="Nierman W.C."/>
            <person name="Fouts D.E."/>
        </authorList>
    </citation>
    <scope>NUCLEOTIDE SEQUENCE [LARGE SCALE GENOMIC DNA]</scope>
    <source>
        <strain evidence="1">L 60</strain>
    </source>
</reference>
<comment type="caution">
    <text evidence="1">The sequence shown here is derived from an EMBL/GenBank/DDBJ whole genome shotgun (WGS) entry which is preliminary data.</text>
</comment>
<name>V6I5R1_9LEPT</name>
<gene>
    <name evidence="1" type="ORF">LEP1GSC062_1293</name>
</gene>
<dbReference type="AlphaFoldDB" id="V6I5R1"/>